<organism evidence="2 3">
    <name type="scientific">Cytobacillus eiseniae</name>
    <dbReference type="NCBI Taxonomy" id="762947"/>
    <lineage>
        <taxon>Bacteria</taxon>
        <taxon>Bacillati</taxon>
        <taxon>Bacillota</taxon>
        <taxon>Bacilli</taxon>
        <taxon>Bacillales</taxon>
        <taxon>Bacillaceae</taxon>
        <taxon>Cytobacillus</taxon>
    </lineage>
</organism>
<keyword evidence="3" id="KW-1185">Reference proteome</keyword>
<dbReference type="CDD" id="cd00143">
    <property type="entry name" value="PP2Cc"/>
    <property type="match status" value="1"/>
</dbReference>
<dbReference type="InterPro" id="IPR036457">
    <property type="entry name" value="PPM-type-like_dom_sf"/>
</dbReference>
<gene>
    <name evidence="2" type="ORF">J2Z40_000423</name>
</gene>
<comment type="caution">
    <text evidence="2">The sequence shown here is derived from an EMBL/GenBank/DDBJ whole genome shotgun (WGS) entry which is preliminary data.</text>
</comment>
<dbReference type="Proteomes" id="UP001519293">
    <property type="component" value="Unassembled WGS sequence"/>
</dbReference>
<proteinExistence type="predicted"/>
<dbReference type="EMBL" id="JAGIKZ010000001">
    <property type="protein sequence ID" value="MBP2239870.1"/>
    <property type="molecule type" value="Genomic_DNA"/>
</dbReference>
<name>A0ABS4RAF6_9BACI</name>
<dbReference type="SMART" id="SM00331">
    <property type="entry name" value="PP2C_SIG"/>
    <property type="match status" value="1"/>
</dbReference>
<dbReference type="SMART" id="SM00332">
    <property type="entry name" value="PP2Cc"/>
    <property type="match status" value="1"/>
</dbReference>
<dbReference type="Pfam" id="PF13672">
    <property type="entry name" value="PP2C_2"/>
    <property type="match status" value="1"/>
</dbReference>
<feature type="domain" description="PPM-type phosphatase" evidence="1">
    <location>
        <begin position="4"/>
        <end position="239"/>
    </location>
</feature>
<dbReference type="Gene3D" id="3.60.40.10">
    <property type="entry name" value="PPM-type phosphatase domain"/>
    <property type="match status" value="1"/>
</dbReference>
<dbReference type="SUPFAM" id="SSF81606">
    <property type="entry name" value="PP2C-like"/>
    <property type="match status" value="1"/>
</dbReference>
<sequence length="241" mass="27280">MQFQTTMISNKGGRATNQDYVAFKESFDGGCWVLADGLGGYQGGEIAAKLAVDTILKEYQQHQSLHWLKNAIDKSQEALHKQQKLSLHMKKMRTTLIALTCKNNHACWAHIGDSRLYHFREGKLLSQTKDHSVCQALVNAGEITTSQIRYHEDRNRLYRVLGTDGAVKATILTEEVSIQKEDAFLLCSDGFWEAVTEEEMENTSVIASSPHEWLQMMELILFERMKANHDNYSAIAVIVTN</sequence>
<protein>
    <submittedName>
        <fullName evidence="2">Serine/threonine protein phosphatase PrpC</fullName>
    </submittedName>
</protein>
<evidence type="ECO:0000313" key="2">
    <source>
        <dbReference type="EMBL" id="MBP2239870.1"/>
    </source>
</evidence>
<evidence type="ECO:0000259" key="1">
    <source>
        <dbReference type="PROSITE" id="PS51746"/>
    </source>
</evidence>
<reference evidence="2 3" key="1">
    <citation type="submission" date="2021-03" db="EMBL/GenBank/DDBJ databases">
        <title>Genomic Encyclopedia of Type Strains, Phase IV (KMG-IV): sequencing the most valuable type-strain genomes for metagenomic binning, comparative biology and taxonomic classification.</title>
        <authorList>
            <person name="Goeker M."/>
        </authorList>
    </citation>
    <scope>NUCLEOTIDE SEQUENCE [LARGE SCALE GENOMIC DNA]</scope>
    <source>
        <strain evidence="2 3">DSM 26675</strain>
    </source>
</reference>
<dbReference type="PROSITE" id="PS51746">
    <property type="entry name" value="PPM_2"/>
    <property type="match status" value="1"/>
</dbReference>
<dbReference type="InterPro" id="IPR001932">
    <property type="entry name" value="PPM-type_phosphatase-like_dom"/>
</dbReference>
<evidence type="ECO:0000313" key="3">
    <source>
        <dbReference type="Proteomes" id="UP001519293"/>
    </source>
</evidence>
<dbReference type="RefSeq" id="WP_066394148.1">
    <property type="nucleotide sequence ID" value="NZ_JAGIKZ010000001.1"/>
</dbReference>
<accession>A0ABS4RAF6</accession>